<proteinExistence type="inferred from homology"/>
<dbReference type="Gene3D" id="2.60.40.2310">
    <property type="match status" value="1"/>
</dbReference>
<keyword evidence="4 9" id="KW-0645">Protease</keyword>
<dbReference type="Gene3D" id="3.50.30.30">
    <property type="match status" value="1"/>
</dbReference>
<evidence type="ECO:0000256" key="9">
    <source>
        <dbReference type="PROSITE-ProRule" id="PRU01240"/>
    </source>
</evidence>
<dbReference type="InterPro" id="IPR023828">
    <property type="entry name" value="Peptidase_S8_Ser-AS"/>
</dbReference>
<dbReference type="Pfam" id="PF05922">
    <property type="entry name" value="Inhibitor_I9"/>
    <property type="match status" value="1"/>
</dbReference>
<reference evidence="14" key="2">
    <citation type="journal article" date="2023" name="Plants (Basel)">
        <title>Annotation of the Turnera subulata (Passifloraceae) Draft Genome Reveals the S-Locus Evolved after the Divergence of Turneroideae from Passifloroideae in a Stepwise Manner.</title>
        <authorList>
            <person name="Henning P.M."/>
            <person name="Roalson E.H."/>
            <person name="Mir W."/>
            <person name="McCubbin A.G."/>
            <person name="Shore J.S."/>
        </authorList>
    </citation>
    <scope>NUCLEOTIDE SEQUENCE</scope>
    <source>
        <strain evidence="14">F60SS</strain>
    </source>
</reference>
<evidence type="ECO:0000256" key="7">
    <source>
        <dbReference type="ARBA" id="ARBA00022825"/>
    </source>
</evidence>
<accession>A0A9Q0FL81</accession>
<feature type="signal peptide" evidence="10">
    <location>
        <begin position="1"/>
        <end position="23"/>
    </location>
</feature>
<keyword evidence="3" id="KW-0964">Secreted</keyword>
<dbReference type="Pfam" id="PF00082">
    <property type="entry name" value="Peptidase_S8"/>
    <property type="match status" value="1"/>
</dbReference>
<dbReference type="GO" id="GO:0004252">
    <property type="term" value="F:serine-type endopeptidase activity"/>
    <property type="evidence" value="ECO:0007669"/>
    <property type="project" value="UniProtKB-UniRule"/>
</dbReference>
<dbReference type="GO" id="GO:0005576">
    <property type="term" value="C:extracellular region"/>
    <property type="evidence" value="ECO:0007669"/>
    <property type="project" value="UniProtKB-SubCell"/>
</dbReference>
<dbReference type="Proteomes" id="UP001141552">
    <property type="component" value="Unassembled WGS sequence"/>
</dbReference>
<evidence type="ECO:0000256" key="6">
    <source>
        <dbReference type="ARBA" id="ARBA00022801"/>
    </source>
</evidence>
<keyword evidence="5 10" id="KW-0732">Signal</keyword>
<dbReference type="OrthoDB" id="29072at2759"/>
<dbReference type="PANTHER" id="PTHR10795">
    <property type="entry name" value="PROPROTEIN CONVERTASE SUBTILISIN/KEXIN"/>
    <property type="match status" value="1"/>
</dbReference>
<dbReference type="InterPro" id="IPR041469">
    <property type="entry name" value="Subtilisin-like_FN3"/>
</dbReference>
<evidence type="ECO:0000256" key="4">
    <source>
        <dbReference type="ARBA" id="ARBA00022670"/>
    </source>
</evidence>
<dbReference type="PROSITE" id="PS00138">
    <property type="entry name" value="SUBTILASE_SER"/>
    <property type="match status" value="1"/>
</dbReference>
<evidence type="ECO:0000259" key="11">
    <source>
        <dbReference type="Pfam" id="PF00082"/>
    </source>
</evidence>
<keyword evidence="15" id="KW-1185">Reference proteome</keyword>
<dbReference type="InterPro" id="IPR034197">
    <property type="entry name" value="Peptidases_S8_3"/>
</dbReference>
<dbReference type="GO" id="GO:0006508">
    <property type="term" value="P:proteolysis"/>
    <property type="evidence" value="ECO:0007669"/>
    <property type="project" value="UniProtKB-KW"/>
</dbReference>
<name>A0A9Q0FL81_9ROSI</name>
<evidence type="ECO:0000259" key="13">
    <source>
        <dbReference type="Pfam" id="PF17766"/>
    </source>
</evidence>
<evidence type="ECO:0000313" key="14">
    <source>
        <dbReference type="EMBL" id="KAJ4833562.1"/>
    </source>
</evidence>
<dbReference type="CDD" id="cd04852">
    <property type="entry name" value="Peptidases_S8_3"/>
    <property type="match status" value="1"/>
</dbReference>
<comment type="subcellular location">
    <subcellularLocation>
        <location evidence="1">Secreted</location>
    </subcellularLocation>
</comment>
<feature type="active site" description="Charge relay system" evidence="8 9">
    <location>
        <position position="296"/>
    </location>
</feature>
<protein>
    <recommendedName>
        <fullName evidence="16">Inhibitor I9 domain-containing protein</fullName>
    </recommendedName>
</protein>
<feature type="domain" description="Peptidase S8/S53" evidence="11">
    <location>
        <begin position="215"/>
        <end position="691"/>
    </location>
</feature>
<evidence type="ECO:0000259" key="12">
    <source>
        <dbReference type="Pfam" id="PF05922"/>
    </source>
</evidence>
<dbReference type="InterPro" id="IPR037045">
    <property type="entry name" value="S8pro/Inhibitor_I9_sf"/>
</dbReference>
<dbReference type="EMBL" id="JAKUCV010004916">
    <property type="protein sequence ID" value="KAJ4833562.1"/>
    <property type="molecule type" value="Genomic_DNA"/>
</dbReference>
<organism evidence="14 15">
    <name type="scientific">Turnera subulata</name>
    <dbReference type="NCBI Taxonomy" id="218843"/>
    <lineage>
        <taxon>Eukaryota</taxon>
        <taxon>Viridiplantae</taxon>
        <taxon>Streptophyta</taxon>
        <taxon>Embryophyta</taxon>
        <taxon>Tracheophyta</taxon>
        <taxon>Spermatophyta</taxon>
        <taxon>Magnoliopsida</taxon>
        <taxon>eudicotyledons</taxon>
        <taxon>Gunneridae</taxon>
        <taxon>Pentapetalae</taxon>
        <taxon>rosids</taxon>
        <taxon>fabids</taxon>
        <taxon>Malpighiales</taxon>
        <taxon>Passifloraceae</taxon>
        <taxon>Turnera</taxon>
    </lineage>
</organism>
<dbReference type="CDD" id="cd02120">
    <property type="entry name" value="PA_subtilisin_like"/>
    <property type="match status" value="1"/>
</dbReference>
<dbReference type="InterPro" id="IPR010259">
    <property type="entry name" value="S8pro/Inhibitor_I9"/>
</dbReference>
<evidence type="ECO:0000256" key="2">
    <source>
        <dbReference type="ARBA" id="ARBA00011073"/>
    </source>
</evidence>
<feature type="domain" description="Inhibitor I9" evidence="12">
    <location>
        <begin position="106"/>
        <end position="184"/>
    </location>
</feature>
<evidence type="ECO:0000256" key="3">
    <source>
        <dbReference type="ARBA" id="ARBA00022525"/>
    </source>
</evidence>
<evidence type="ECO:0000256" key="5">
    <source>
        <dbReference type="ARBA" id="ARBA00022729"/>
    </source>
</evidence>
<sequence length="845" mass="91468">MAYIHFFAFATVAAIMLPTITMAADYIVGDGKGWNAGVDYQAWASSSDKVFRVGDRLATSEFCIKMKHTTMVFIQFLSLLIIIASVDGLMSNSSSSHASTRQHKHYIVYMGKCLSLDAEVVIQANHEMLSSYVGSVVEARNRIVHHYHKSFRGFSAMLTPEEVSELKKHDQVVSVFESPIYTLQTTRSWQFLTENSKGYFSGLFDRASQTKNVNVIIGHFDSGIWPESPSFQPRDLGDVPSYFRGECVPGDSFTPASCSRKIVGARYYYQGYERSIGPLERNGGLFFRSARDDYGHGTHTASTAAGTFVGGIQYEDKSGLMARGGGVNARLAVYKVTWFDTCDGSDVLKAFDDAIHDNVDVITMSLGGRGPVSYFEDPFSIGSFHAYENGILVVAAGGNYGLQGSGTVCNTAPWVITVAASSVDREFVSTIQLGNGAAVVGYGLNPSGHNDFVPLIFGSEAAVAGSSVDLANQCNYQEVTYDASVVRGKIVVCVSKEASFQDDSWSKANFLAQGGAVGMILIDTTADFNLVYQVSIPTCRIGPDQAAILRNYMQSTRAGSRIAKISGTFTTSGTKPAPVMAPFSGKGPNVLTPDLIKPDIAAPGSNIIASYPVLDRSIRADAYYFFTDSGTSMAAPHVAGVAAVIKAFNRNWSPAAIKSALMTSAISVDNTGHPIQDAGGKPATPYDFGSGQLNPDHAISPGLIYDFTVDDVIDFLCYHASNANQVAIMVRGVVKCSKQPPFPFQLNYPSMSLLHLDTYMELQRTLTLAQEDTTNQIYKSVVTNYYGNVHVDVYPRVLDFSTGIRRQTYTAKFTPLAPGFATGDITWSNNLGQVVKTPFVVNAFG</sequence>
<dbReference type="InterPro" id="IPR036852">
    <property type="entry name" value="Peptidase_S8/S53_dom_sf"/>
</dbReference>
<dbReference type="InterPro" id="IPR015500">
    <property type="entry name" value="Peptidase_S8_subtilisin-rel"/>
</dbReference>
<evidence type="ECO:0000256" key="10">
    <source>
        <dbReference type="SAM" id="SignalP"/>
    </source>
</evidence>
<keyword evidence="7 9" id="KW-0720">Serine protease</keyword>
<feature type="domain" description="Subtilisin-like protease fibronectin type-III" evidence="13">
    <location>
        <begin position="745"/>
        <end position="841"/>
    </location>
</feature>
<dbReference type="PROSITE" id="PS51892">
    <property type="entry name" value="SUBTILASE"/>
    <property type="match status" value="1"/>
</dbReference>
<feature type="chain" id="PRO_5040147531" description="Inhibitor I9 domain-containing protein" evidence="10">
    <location>
        <begin position="24"/>
        <end position="845"/>
    </location>
</feature>
<evidence type="ECO:0000256" key="1">
    <source>
        <dbReference type="ARBA" id="ARBA00004613"/>
    </source>
</evidence>
<evidence type="ECO:0008006" key="16">
    <source>
        <dbReference type="Google" id="ProtNLM"/>
    </source>
</evidence>
<dbReference type="PRINTS" id="PR00723">
    <property type="entry name" value="SUBTILISIN"/>
</dbReference>
<dbReference type="InterPro" id="IPR045051">
    <property type="entry name" value="SBT"/>
</dbReference>
<keyword evidence="6 9" id="KW-0378">Hydrolase</keyword>
<reference evidence="14" key="1">
    <citation type="submission" date="2022-02" db="EMBL/GenBank/DDBJ databases">
        <authorList>
            <person name="Henning P.M."/>
            <person name="McCubbin A.G."/>
            <person name="Shore J.S."/>
        </authorList>
    </citation>
    <scope>NUCLEOTIDE SEQUENCE</scope>
    <source>
        <strain evidence="14">F60SS</strain>
        <tissue evidence="14">Leaves</tissue>
    </source>
</reference>
<comment type="similarity">
    <text evidence="2 9">Belongs to the peptidase S8 family.</text>
</comment>
<dbReference type="AlphaFoldDB" id="A0A9Q0FL81"/>
<evidence type="ECO:0000313" key="15">
    <source>
        <dbReference type="Proteomes" id="UP001141552"/>
    </source>
</evidence>
<feature type="active site" description="Charge relay system" evidence="8 9">
    <location>
        <position position="221"/>
    </location>
</feature>
<gene>
    <name evidence="14" type="ORF">Tsubulata_018771</name>
</gene>
<dbReference type="Gene3D" id="3.40.50.200">
    <property type="entry name" value="Peptidase S8/S53 domain"/>
    <property type="match status" value="1"/>
</dbReference>
<dbReference type="SUPFAM" id="SSF52743">
    <property type="entry name" value="Subtilisin-like"/>
    <property type="match status" value="1"/>
</dbReference>
<dbReference type="Gene3D" id="3.30.70.80">
    <property type="entry name" value="Peptidase S8 propeptide/proteinase inhibitor I9"/>
    <property type="match status" value="1"/>
</dbReference>
<feature type="active site" description="Charge relay system" evidence="8 9">
    <location>
        <position position="632"/>
    </location>
</feature>
<dbReference type="Pfam" id="PF17766">
    <property type="entry name" value="fn3_6"/>
    <property type="match status" value="1"/>
</dbReference>
<evidence type="ECO:0000256" key="8">
    <source>
        <dbReference type="PIRSR" id="PIRSR615500-1"/>
    </source>
</evidence>
<comment type="caution">
    <text evidence="14">The sequence shown here is derived from an EMBL/GenBank/DDBJ whole genome shotgun (WGS) entry which is preliminary data.</text>
</comment>
<dbReference type="InterPro" id="IPR000209">
    <property type="entry name" value="Peptidase_S8/S53_dom"/>
</dbReference>